<keyword evidence="6" id="KW-0175">Coiled coil</keyword>
<dbReference type="Pfam" id="PF00643">
    <property type="entry name" value="zf-B_box"/>
    <property type="match status" value="1"/>
</dbReference>
<sequence>MKLLEYLEEGIMSGGIFYPGENLDSMDESKRNPLLCYLCNEHYEDPCLLKCFHSFCAKCLRGRGAEGKMKCPLCGIDTILKDDQSLPASDSLLKFLVESSSEDRAQCANCDACSTQMFYCNTCCQPLCEECREETHRARMFSCHEIVPMTKRTKDIHKRCALHSEPYIMFSTDTKAMLCINCFRDMTTESRSYCIDIETAHNQGCKKLDESVQTIRELQSSVQDGIILMRALIEEIKANLEREKDSIKDLYSAMQEKIGETKEILLEEADRQYQNKQKVFREQLTALNTLLPTLHVNLVTCAAFTSSANKYEFLDLAYKLMSRLRAIARLQHPISPLQSSMIYTDFKAEFARCLEGLLSFKPLRDSPSVSMVSSTGTNGGSVRFEIPVTSVGAKTPTTSTMPLFNSGVRRNLMNSNKQKLMEKEGIFAEHCKEFNVKYQEINQKFEKLKTQVQETHRDMTLRRCLIKKCLLNEILEECSQVEAKVAEQFDLTEQKRPTLEKHWEDTFQRVQYEQEIYQAQMSDLIRLKQENQHLVAISKRLEPFLKSITDVTERISPKRGDGCKNSQKADQMHALMEEIHTITPDSQQRVDAIRITQEERQSQIANRTNPMDDALIKTKGLLKAPSERKEIGKKKDRIVAPKTETGSEEEMETVTVESTMVKSVIENSAFSQAEWESPVDIQVEEASEMSESEAQGKSKVKVAQGQGQNVKVNNGLSVSAADFHITNGKDRTSSPSSSSDIYESPWGSPGSGESWIAEGSTVNLKAIITKITVDGESFPCTDEKLHTEAEISELLSGGSIVSTSPFKEMDLKQKIESMKSGESICCSESAKKSKRSLEEEMKK</sequence>
<dbReference type="PANTHER" id="PTHR22635">
    <property type="entry name" value="RING FINGER PROTEIN 207"/>
    <property type="match status" value="1"/>
</dbReference>
<dbReference type="CDD" id="cd16558">
    <property type="entry name" value="RING-HC_RNF207"/>
    <property type="match status" value="1"/>
</dbReference>
<feature type="region of interest" description="Disordered" evidence="7">
    <location>
        <begin position="685"/>
        <end position="706"/>
    </location>
</feature>
<dbReference type="PROSITE" id="PS50089">
    <property type="entry name" value="ZF_RING_2"/>
    <property type="match status" value="1"/>
</dbReference>
<dbReference type="PROSITE" id="PS00518">
    <property type="entry name" value="ZF_RING_1"/>
    <property type="match status" value="1"/>
</dbReference>
<protein>
    <recommendedName>
        <fullName evidence="1">RING finger protein 207</fullName>
    </recommendedName>
</protein>
<feature type="region of interest" description="Disordered" evidence="7">
    <location>
        <begin position="726"/>
        <end position="754"/>
    </location>
</feature>
<evidence type="ECO:0000256" key="7">
    <source>
        <dbReference type="SAM" id="MobiDB-lite"/>
    </source>
</evidence>
<dbReference type="InterPro" id="IPR017907">
    <property type="entry name" value="Znf_RING_CS"/>
</dbReference>
<evidence type="ECO:0000313" key="10">
    <source>
        <dbReference type="Proteomes" id="UP000085678"/>
    </source>
</evidence>
<dbReference type="GeneID" id="106155653"/>
<dbReference type="CDD" id="cd19814">
    <property type="entry name" value="Bbox1_RNF207-like"/>
    <property type="match status" value="1"/>
</dbReference>
<evidence type="ECO:0000256" key="5">
    <source>
        <dbReference type="PROSITE-ProRule" id="PRU00024"/>
    </source>
</evidence>
<name>A0A1S3HIT9_LINAN</name>
<feature type="domain" description="RING-type" evidence="8">
    <location>
        <begin position="36"/>
        <end position="74"/>
    </location>
</feature>
<dbReference type="InParanoid" id="A0A1S3HIT9"/>
<dbReference type="InterPro" id="IPR013083">
    <property type="entry name" value="Znf_RING/FYVE/PHD"/>
</dbReference>
<dbReference type="GO" id="GO:0044325">
    <property type="term" value="F:transmembrane transporter binding"/>
    <property type="evidence" value="ECO:0007669"/>
    <property type="project" value="TreeGrafter"/>
</dbReference>
<dbReference type="OrthoDB" id="9049620at2759"/>
<dbReference type="InterPro" id="IPR039320">
    <property type="entry name" value="RNF207"/>
</dbReference>
<dbReference type="Pfam" id="PF00097">
    <property type="entry name" value="zf-C3HC4"/>
    <property type="match status" value="1"/>
</dbReference>
<reference evidence="11" key="1">
    <citation type="submission" date="2025-08" db="UniProtKB">
        <authorList>
            <consortium name="RefSeq"/>
        </authorList>
    </citation>
    <scope>IDENTIFICATION</scope>
    <source>
        <tissue evidence="11">Gonads</tissue>
    </source>
</reference>
<evidence type="ECO:0000256" key="6">
    <source>
        <dbReference type="SAM" id="Coils"/>
    </source>
</evidence>
<dbReference type="Gene3D" id="3.30.160.60">
    <property type="entry name" value="Classic Zinc Finger"/>
    <property type="match status" value="1"/>
</dbReference>
<evidence type="ECO:0000256" key="4">
    <source>
        <dbReference type="ARBA" id="ARBA00022833"/>
    </source>
</evidence>
<evidence type="ECO:0000313" key="11">
    <source>
        <dbReference type="RefSeq" id="XP_013386035.1"/>
    </source>
</evidence>
<dbReference type="AlphaFoldDB" id="A0A1S3HIT9"/>
<evidence type="ECO:0000256" key="2">
    <source>
        <dbReference type="ARBA" id="ARBA00022723"/>
    </source>
</evidence>
<dbReference type="Proteomes" id="UP000085678">
    <property type="component" value="Unplaced"/>
</dbReference>
<dbReference type="InterPro" id="IPR018957">
    <property type="entry name" value="Znf_C3HC4_RING-type"/>
</dbReference>
<feature type="coiled-coil region" evidence="6">
    <location>
        <begin position="431"/>
        <end position="458"/>
    </location>
</feature>
<dbReference type="PANTHER" id="PTHR22635:SF0">
    <property type="entry name" value="RING FINGER PROTEIN 207"/>
    <property type="match status" value="1"/>
</dbReference>
<dbReference type="Gene3D" id="3.30.40.10">
    <property type="entry name" value="Zinc/RING finger domain, C3HC4 (zinc finger)"/>
    <property type="match status" value="1"/>
</dbReference>
<dbReference type="Gene3D" id="1.20.58.1540">
    <property type="entry name" value="Actin interacting protein 3, C-terminal domain"/>
    <property type="match status" value="1"/>
</dbReference>
<gene>
    <name evidence="11" type="primary">LOC106155653</name>
</gene>
<dbReference type="PROSITE" id="PS50119">
    <property type="entry name" value="ZF_BBOX"/>
    <property type="match status" value="1"/>
</dbReference>
<dbReference type="InterPro" id="IPR001841">
    <property type="entry name" value="Znf_RING"/>
</dbReference>
<evidence type="ECO:0000256" key="3">
    <source>
        <dbReference type="ARBA" id="ARBA00022771"/>
    </source>
</evidence>
<feature type="coiled-coil region" evidence="6">
    <location>
        <begin position="230"/>
        <end position="257"/>
    </location>
</feature>
<dbReference type="InterPro" id="IPR022782">
    <property type="entry name" value="AIP3-like_C"/>
</dbReference>
<feature type="domain" description="B box-type" evidence="9">
    <location>
        <begin position="102"/>
        <end position="149"/>
    </location>
</feature>
<feature type="compositionally biased region" description="Low complexity" evidence="7">
    <location>
        <begin position="733"/>
        <end position="754"/>
    </location>
</feature>
<organism evidence="10 11">
    <name type="scientific">Lingula anatina</name>
    <name type="common">Brachiopod</name>
    <name type="synonym">Lingula unguis</name>
    <dbReference type="NCBI Taxonomy" id="7574"/>
    <lineage>
        <taxon>Eukaryota</taxon>
        <taxon>Metazoa</taxon>
        <taxon>Spiralia</taxon>
        <taxon>Lophotrochozoa</taxon>
        <taxon>Brachiopoda</taxon>
        <taxon>Linguliformea</taxon>
        <taxon>Lingulata</taxon>
        <taxon>Lingulida</taxon>
        <taxon>Linguloidea</taxon>
        <taxon>Lingulidae</taxon>
        <taxon>Lingula</taxon>
    </lineage>
</organism>
<dbReference type="SUPFAM" id="SSF57850">
    <property type="entry name" value="RING/U-box"/>
    <property type="match status" value="1"/>
</dbReference>
<dbReference type="RefSeq" id="XP_013386035.1">
    <property type="nucleotide sequence ID" value="XM_013530581.1"/>
</dbReference>
<dbReference type="InterPro" id="IPR000315">
    <property type="entry name" value="Znf_B-box"/>
</dbReference>
<dbReference type="GO" id="GO:0008270">
    <property type="term" value="F:zinc ion binding"/>
    <property type="evidence" value="ECO:0007669"/>
    <property type="project" value="UniProtKB-KW"/>
</dbReference>
<dbReference type="GO" id="GO:0030544">
    <property type="term" value="F:Hsp70 protein binding"/>
    <property type="evidence" value="ECO:0007669"/>
    <property type="project" value="InterPro"/>
</dbReference>
<keyword evidence="4" id="KW-0862">Zinc</keyword>
<accession>A0A1S3HIT9</accession>
<evidence type="ECO:0000259" key="8">
    <source>
        <dbReference type="PROSITE" id="PS50089"/>
    </source>
</evidence>
<keyword evidence="3 5" id="KW-0863">Zinc-finger</keyword>
<dbReference type="STRING" id="7574.A0A1S3HIT9"/>
<dbReference type="Pfam" id="PF03915">
    <property type="entry name" value="AIP3"/>
    <property type="match status" value="1"/>
</dbReference>
<dbReference type="GO" id="GO:0048471">
    <property type="term" value="C:perinuclear region of cytoplasm"/>
    <property type="evidence" value="ECO:0007669"/>
    <property type="project" value="TreeGrafter"/>
</dbReference>
<keyword evidence="10" id="KW-1185">Reference proteome</keyword>
<dbReference type="SMART" id="SM00184">
    <property type="entry name" value="RING"/>
    <property type="match status" value="1"/>
</dbReference>
<evidence type="ECO:0000259" key="9">
    <source>
        <dbReference type="PROSITE" id="PS50119"/>
    </source>
</evidence>
<keyword evidence="2" id="KW-0479">Metal-binding</keyword>
<evidence type="ECO:0000256" key="1">
    <source>
        <dbReference type="ARBA" id="ARBA00021526"/>
    </source>
</evidence>
<dbReference type="KEGG" id="lak:106155653"/>
<proteinExistence type="predicted"/>